<evidence type="ECO:0000313" key="4">
    <source>
        <dbReference type="Proteomes" id="UP000218890"/>
    </source>
</evidence>
<proteinExistence type="predicted"/>
<dbReference type="SUPFAM" id="SSF48208">
    <property type="entry name" value="Six-hairpin glycosidases"/>
    <property type="match status" value="1"/>
</dbReference>
<evidence type="ECO:0000259" key="1">
    <source>
        <dbReference type="Pfam" id="PF00723"/>
    </source>
</evidence>
<dbReference type="InterPro" id="IPR045582">
    <property type="entry name" value="Trehalase-like_N"/>
</dbReference>
<dbReference type="InterPro" id="IPR011613">
    <property type="entry name" value="GH15-like"/>
</dbReference>
<dbReference type="GO" id="GO:0005975">
    <property type="term" value="P:carbohydrate metabolic process"/>
    <property type="evidence" value="ECO:0007669"/>
    <property type="project" value="InterPro"/>
</dbReference>
<sequence length="595" mass="67100">MSTLDQALIGNCGYAALISRQAEVTWACLPRFDGDPVFCSLLGSPQAGSGYGRFAIELERLARSEQEYVRNTAITVTRLYDADGGAVEVTDFAPRFEQFGRTFRPMMLIRRVRRLAGSPLIKIVVRPVFDYGKTRPSITQGSNHVRFVGPDGVLRLTTDASITAIADETSFILEDELTLVLGPDETLPHSPGETGAQFYEHTCTYWQEWVRSLAIPFEWQEAVIRAAITLKLNTFEDTGAVIAAATTSIPEAPESGRNWDYRYCWLRDAYFVINALNRLGATKTMENYVRYIINLVATNSENGLRPVYRINGRADLHETIADSLPGYRNMGPVRVGNQAYEQRQNDVYGSAILATAHLFFDERLRRRGDESVFRRLEELGEQAVAVYLDPDAGPWEFRGFEKVHTFSTAICWAAARVLGAIADKLGFGERAQYWRSRAEEIAEAIKEQAWNEQRQSYVASFGGDDVDASLMLLYEWGFLEAGDPRLASTVKAVEEELRTGDFLYRYVHEDDFGRPHTAFMTCAFWYVDALAAVGREDEARRMFERLLESRNHVGLLSEDIDPLTGELWGNFPQTYSMVGLINSAMRLSKSWEEGL</sequence>
<name>A0A120MZF9_HALHR</name>
<accession>A0A120MZF9</accession>
<dbReference type="InterPro" id="IPR012341">
    <property type="entry name" value="6hp_glycosidase-like_sf"/>
</dbReference>
<dbReference type="PANTHER" id="PTHR31616">
    <property type="entry name" value="TREHALASE"/>
    <property type="match status" value="1"/>
</dbReference>
<dbReference type="KEGG" id="hhk:HH1059_00730"/>
<dbReference type="AlphaFoldDB" id="A0A120MZF9"/>
<organism evidence="3 4">
    <name type="scientific">Halorhodospira halochloris</name>
    <name type="common">Ectothiorhodospira halochloris</name>
    <dbReference type="NCBI Taxonomy" id="1052"/>
    <lineage>
        <taxon>Bacteria</taxon>
        <taxon>Pseudomonadati</taxon>
        <taxon>Pseudomonadota</taxon>
        <taxon>Gammaproteobacteria</taxon>
        <taxon>Chromatiales</taxon>
        <taxon>Ectothiorhodospiraceae</taxon>
        <taxon>Halorhodospira</taxon>
    </lineage>
</organism>
<dbReference type="Gene3D" id="1.50.10.10">
    <property type="match status" value="1"/>
</dbReference>
<reference evidence="3" key="1">
    <citation type="submission" date="2016-02" db="EMBL/GenBank/DDBJ databases">
        <title>Halorhodospira halochloris DSM-1059 complete genome, version 2.</title>
        <authorList>
            <person name="Tsukatani Y."/>
        </authorList>
    </citation>
    <scope>NUCLEOTIDE SEQUENCE</scope>
    <source>
        <strain evidence="3">DSM 1059</strain>
    </source>
</reference>
<evidence type="ECO:0000259" key="2">
    <source>
        <dbReference type="Pfam" id="PF19291"/>
    </source>
</evidence>
<feature type="domain" description="GH15-like" evidence="1">
    <location>
        <begin position="221"/>
        <end position="583"/>
    </location>
</feature>
<dbReference type="Proteomes" id="UP000218890">
    <property type="component" value="Chromosome"/>
</dbReference>
<dbReference type="InterPro" id="IPR008928">
    <property type="entry name" value="6-hairpin_glycosidase_sf"/>
</dbReference>
<feature type="domain" description="Trehalase-like N-terminal" evidence="2">
    <location>
        <begin position="7"/>
        <end position="154"/>
    </location>
</feature>
<protein>
    <submittedName>
        <fullName evidence="3">Glucoamylase</fullName>
    </submittedName>
</protein>
<keyword evidence="4" id="KW-1185">Reference proteome</keyword>
<dbReference type="Pfam" id="PF19291">
    <property type="entry name" value="TREH_N"/>
    <property type="match status" value="1"/>
</dbReference>
<dbReference type="EMBL" id="AP017372">
    <property type="protein sequence ID" value="BAU56743.1"/>
    <property type="molecule type" value="Genomic_DNA"/>
</dbReference>
<evidence type="ECO:0000313" key="3">
    <source>
        <dbReference type="EMBL" id="BAU56743.1"/>
    </source>
</evidence>
<dbReference type="Pfam" id="PF00723">
    <property type="entry name" value="Glyco_hydro_15"/>
    <property type="match status" value="1"/>
</dbReference>
<dbReference type="RefSeq" id="WP_096406996.1">
    <property type="nucleotide sequence ID" value="NZ_AP017372.2"/>
</dbReference>
<dbReference type="GO" id="GO:0004553">
    <property type="term" value="F:hydrolase activity, hydrolyzing O-glycosyl compounds"/>
    <property type="evidence" value="ECO:0007669"/>
    <property type="project" value="UniProtKB-ARBA"/>
</dbReference>
<gene>
    <name evidence="3" type="ORF">HH1059_00730</name>
</gene>
<dbReference type="PANTHER" id="PTHR31616:SF0">
    <property type="entry name" value="GLUCAN 1,4-ALPHA-GLUCOSIDASE"/>
    <property type="match status" value="1"/>
</dbReference>
<dbReference type="OrthoDB" id="3902805at2"/>